<dbReference type="Proteomes" id="UP000278081">
    <property type="component" value="Unassembled WGS sequence"/>
</dbReference>
<proteinExistence type="predicted"/>
<evidence type="ECO:0000256" key="1">
    <source>
        <dbReference type="SAM" id="MobiDB-lite"/>
    </source>
</evidence>
<reference evidence="2 3" key="1">
    <citation type="submission" date="2018-11" db="EMBL/GenBank/DDBJ databases">
        <title>Rhizobium chutanense sp. nov., isolated from root nodules of Phaseolus vulgaris in China.</title>
        <authorList>
            <person name="Huo Y."/>
        </authorList>
    </citation>
    <scope>NUCLEOTIDE SEQUENCE [LARGE SCALE GENOMIC DNA]</scope>
    <source>
        <strain evidence="2 3">C16</strain>
    </source>
</reference>
<evidence type="ECO:0000313" key="2">
    <source>
        <dbReference type="EMBL" id="RUM06500.1"/>
    </source>
</evidence>
<gene>
    <name evidence="2" type="ORF">EFR84_12850</name>
</gene>
<name>A0A3S0QHH7_9HYPH</name>
<sequence length="61" mass="6305">MIAMKKVPSPTPPHKGEGLTQRPSPHSLLSAAYAAGLLVCETVPQLSPSPLWGGVGEGFLP</sequence>
<dbReference type="AlphaFoldDB" id="A0A3S0QHH7"/>
<organism evidence="2 3">
    <name type="scientific">Rhizobium chutanense</name>
    <dbReference type="NCBI Taxonomy" id="2035448"/>
    <lineage>
        <taxon>Bacteria</taxon>
        <taxon>Pseudomonadati</taxon>
        <taxon>Pseudomonadota</taxon>
        <taxon>Alphaproteobacteria</taxon>
        <taxon>Hyphomicrobiales</taxon>
        <taxon>Rhizobiaceae</taxon>
        <taxon>Rhizobium/Agrobacterium group</taxon>
        <taxon>Rhizobium</taxon>
    </lineage>
</organism>
<accession>A0A3S0QHH7</accession>
<evidence type="ECO:0000313" key="3">
    <source>
        <dbReference type="Proteomes" id="UP000278081"/>
    </source>
</evidence>
<dbReference type="EMBL" id="RJTJ01000009">
    <property type="protein sequence ID" value="RUM06500.1"/>
    <property type="molecule type" value="Genomic_DNA"/>
</dbReference>
<protein>
    <submittedName>
        <fullName evidence="2">Uncharacterized protein</fullName>
    </submittedName>
</protein>
<feature type="region of interest" description="Disordered" evidence="1">
    <location>
        <begin position="1"/>
        <end position="25"/>
    </location>
</feature>
<comment type="caution">
    <text evidence="2">The sequence shown here is derived from an EMBL/GenBank/DDBJ whole genome shotgun (WGS) entry which is preliminary data.</text>
</comment>